<dbReference type="InterPro" id="IPR002901">
    <property type="entry name" value="MGlyc_endo_b_GlcNAc-like_dom"/>
</dbReference>
<proteinExistence type="predicted"/>
<organism evidence="4 5">
    <name type="scientific">Cohnella lupini</name>
    <dbReference type="NCBI Taxonomy" id="1294267"/>
    <lineage>
        <taxon>Bacteria</taxon>
        <taxon>Bacillati</taxon>
        <taxon>Bacillota</taxon>
        <taxon>Bacilli</taxon>
        <taxon>Bacillales</taxon>
        <taxon>Paenibacillaceae</taxon>
        <taxon>Cohnella</taxon>
    </lineage>
</organism>
<keyword evidence="5" id="KW-1185">Reference proteome</keyword>
<dbReference type="Gene3D" id="1.10.530.10">
    <property type="match status" value="1"/>
</dbReference>
<evidence type="ECO:0000259" key="2">
    <source>
        <dbReference type="Pfam" id="PF01832"/>
    </source>
</evidence>
<evidence type="ECO:0000256" key="1">
    <source>
        <dbReference type="SAM" id="SignalP"/>
    </source>
</evidence>
<dbReference type="EMBL" id="QRDY01000001">
    <property type="protein sequence ID" value="RED66266.1"/>
    <property type="molecule type" value="Genomic_DNA"/>
</dbReference>
<feature type="domain" description="Mannosyl-glycoprotein endo-beta-N-acetylglucosamidase-like" evidence="2">
    <location>
        <begin position="237"/>
        <end position="341"/>
    </location>
</feature>
<feature type="domain" description="SH3b" evidence="3">
    <location>
        <begin position="115"/>
        <end position="160"/>
    </location>
</feature>
<accession>A0A3D9IYW5</accession>
<dbReference type="OrthoDB" id="9816557at2"/>
<dbReference type="Pfam" id="PF01832">
    <property type="entry name" value="Glucosaminidase"/>
    <property type="match status" value="1"/>
</dbReference>
<reference evidence="4 5" key="1">
    <citation type="submission" date="2018-07" db="EMBL/GenBank/DDBJ databases">
        <title>Genomic Encyclopedia of Type Strains, Phase III (KMG-III): the genomes of soil and plant-associated and newly described type strains.</title>
        <authorList>
            <person name="Whitman W."/>
        </authorList>
    </citation>
    <scope>NUCLEOTIDE SEQUENCE [LARGE SCALE GENOMIC DNA]</scope>
    <source>
        <strain evidence="4 5">CECT 8236</strain>
    </source>
</reference>
<evidence type="ECO:0000313" key="4">
    <source>
        <dbReference type="EMBL" id="RED66266.1"/>
    </source>
</evidence>
<evidence type="ECO:0000259" key="3">
    <source>
        <dbReference type="Pfam" id="PF08239"/>
    </source>
</evidence>
<dbReference type="Pfam" id="PF08239">
    <property type="entry name" value="SH3_3"/>
    <property type="match status" value="1"/>
</dbReference>
<dbReference type="Proteomes" id="UP000256869">
    <property type="component" value="Unassembled WGS sequence"/>
</dbReference>
<sequence length="349" mass="37789">MRRKFIRNLFICAFGAALLLALGLRFQASNNEEAASSIVSANVSVQPSISTIVTKSYAKLSPETENSESNDDQIIESMDETAVLEELAKNAKNEVHISALPAQTVNTYQVTAHYLNVRANGYPKSKVIKVIEKGTLLEIVRTTDNGWLRIKGGGYVHGDYAARVSGGIAMETSLSAKPKQGEISDVVDTVAKIKQAEDLLNPVKPSSTVGVDSGLSEEDIAVIFEGTDLEGHGLEEAILQVEEEYGINALFTIAVMKLESGNGSSKLAKSKNNLFGLNASGGDAHKRAFSFETKGDSVRKFGQLLSKSYVGKGYTTIEKIATKYCPANSKWSGLVKNIMKRDYKKLDLI</sequence>
<dbReference type="InterPro" id="IPR003646">
    <property type="entry name" value="SH3-like_bac-type"/>
</dbReference>
<dbReference type="GO" id="GO:0004040">
    <property type="term" value="F:amidase activity"/>
    <property type="evidence" value="ECO:0007669"/>
    <property type="project" value="InterPro"/>
</dbReference>
<feature type="signal peptide" evidence="1">
    <location>
        <begin position="1"/>
        <end position="28"/>
    </location>
</feature>
<dbReference type="Gene3D" id="2.30.30.40">
    <property type="entry name" value="SH3 Domains"/>
    <property type="match status" value="1"/>
</dbReference>
<keyword evidence="1" id="KW-0732">Signal</keyword>
<gene>
    <name evidence="4" type="ORF">DFP95_101765</name>
</gene>
<dbReference type="RefSeq" id="WP_115991196.1">
    <property type="nucleotide sequence ID" value="NZ_QRDY01000001.1"/>
</dbReference>
<name>A0A3D9IYW5_9BACL</name>
<protein>
    <submittedName>
        <fullName evidence="4">SH3 domain-containing protein</fullName>
    </submittedName>
</protein>
<comment type="caution">
    <text evidence="4">The sequence shown here is derived from an EMBL/GenBank/DDBJ whole genome shotgun (WGS) entry which is preliminary data.</text>
</comment>
<dbReference type="AlphaFoldDB" id="A0A3D9IYW5"/>
<evidence type="ECO:0000313" key="5">
    <source>
        <dbReference type="Proteomes" id="UP000256869"/>
    </source>
</evidence>
<feature type="chain" id="PRO_5039707777" evidence="1">
    <location>
        <begin position="29"/>
        <end position="349"/>
    </location>
</feature>